<organism evidence="2">
    <name type="scientific">Archaeoglobus fulgidus</name>
    <dbReference type="NCBI Taxonomy" id="2234"/>
    <lineage>
        <taxon>Archaea</taxon>
        <taxon>Methanobacteriati</taxon>
        <taxon>Methanobacteriota</taxon>
        <taxon>Archaeoglobi</taxon>
        <taxon>Archaeoglobales</taxon>
        <taxon>Archaeoglobaceae</taxon>
        <taxon>Archaeoglobus</taxon>
    </lineage>
</organism>
<dbReference type="InterPro" id="IPR011009">
    <property type="entry name" value="Kinase-like_dom_sf"/>
</dbReference>
<name>A0A7C3VB29_ARCFL</name>
<evidence type="ECO:0000313" key="2">
    <source>
        <dbReference type="EMBL" id="HGF87159.1"/>
    </source>
</evidence>
<dbReference type="SUPFAM" id="SSF56112">
    <property type="entry name" value="Protein kinase-like (PK-like)"/>
    <property type="match status" value="1"/>
</dbReference>
<sequence>MTEKYAIKQFHEKFLFNFLKEVKFLTLLQPFFFTPELYFIDFERRRIVMERLKGKKFEEVIDRFTVKRVLEACFILDSIGIEKQEMNHPNKHIIVTDDIHFVDFERSRFKERPSNLTQFCMYLKKFGIIVRKELLKKYKASVGHESFEEILMNVLENFD</sequence>
<dbReference type="EMBL" id="DSQD01000056">
    <property type="protein sequence ID" value="HGF87159.1"/>
    <property type="molecule type" value="Genomic_DNA"/>
</dbReference>
<accession>A0A7C3VB29</accession>
<evidence type="ECO:0008006" key="3">
    <source>
        <dbReference type="Google" id="ProtNLM"/>
    </source>
</evidence>
<evidence type="ECO:0000313" key="1">
    <source>
        <dbReference type="EMBL" id="HFW31394.1"/>
    </source>
</evidence>
<proteinExistence type="predicted"/>
<protein>
    <recommendedName>
        <fullName evidence="3">Serine/threonine protein kinase</fullName>
    </recommendedName>
</protein>
<dbReference type="EMBL" id="DTLB01000001">
    <property type="protein sequence ID" value="HFW31394.1"/>
    <property type="molecule type" value="Genomic_DNA"/>
</dbReference>
<reference evidence="2" key="1">
    <citation type="journal article" date="2020" name="mSystems">
        <title>Genome- and Community-Level Interaction Insights into Carbon Utilization and Element Cycling Functions of Hydrothermarchaeota in Hydrothermal Sediment.</title>
        <authorList>
            <person name="Zhou Z."/>
            <person name="Liu Y."/>
            <person name="Xu W."/>
            <person name="Pan J."/>
            <person name="Luo Z.H."/>
            <person name="Li M."/>
        </authorList>
    </citation>
    <scope>NUCLEOTIDE SEQUENCE [LARGE SCALE GENOMIC DNA]</scope>
    <source>
        <strain evidence="2">SpSt-38</strain>
        <strain evidence="1">SpSt-87</strain>
    </source>
</reference>
<dbReference type="AlphaFoldDB" id="A0A7C3VB29"/>
<gene>
    <name evidence="2" type="ORF">ENR21_01710</name>
    <name evidence="1" type="ORF">ENW66_00355</name>
</gene>
<comment type="caution">
    <text evidence="2">The sequence shown here is derived from an EMBL/GenBank/DDBJ whole genome shotgun (WGS) entry which is preliminary data.</text>
</comment>